<reference evidence="1 2" key="1">
    <citation type="journal article" date="2018" name="PLoS Genet.">
        <title>Population sequencing reveals clonal diversity and ancestral inbreeding in the grapevine cultivar Chardonnay.</title>
        <authorList>
            <person name="Roach M.J."/>
            <person name="Johnson D.L."/>
            <person name="Bohlmann J."/>
            <person name="van Vuuren H.J."/>
            <person name="Jones S.J."/>
            <person name="Pretorius I.S."/>
            <person name="Schmidt S.A."/>
            <person name="Borneman A.R."/>
        </authorList>
    </citation>
    <scope>NUCLEOTIDE SEQUENCE [LARGE SCALE GENOMIC DNA]</scope>
    <source>
        <strain evidence="2">cv. Chardonnay</strain>
        <tissue evidence="1">Leaf</tissue>
    </source>
</reference>
<protein>
    <submittedName>
        <fullName evidence="1">Uncharacterized protein</fullName>
    </submittedName>
</protein>
<gene>
    <name evidence="1" type="ORF">CK203_112358</name>
</gene>
<comment type="caution">
    <text evidence="1">The sequence shown here is derived from an EMBL/GenBank/DDBJ whole genome shotgun (WGS) entry which is preliminary data.</text>
</comment>
<dbReference type="Proteomes" id="UP000288805">
    <property type="component" value="Unassembled WGS sequence"/>
</dbReference>
<evidence type="ECO:0000313" key="1">
    <source>
        <dbReference type="EMBL" id="RVW21653.1"/>
    </source>
</evidence>
<organism evidence="1 2">
    <name type="scientific">Vitis vinifera</name>
    <name type="common">Grape</name>
    <dbReference type="NCBI Taxonomy" id="29760"/>
    <lineage>
        <taxon>Eukaryota</taxon>
        <taxon>Viridiplantae</taxon>
        <taxon>Streptophyta</taxon>
        <taxon>Embryophyta</taxon>
        <taxon>Tracheophyta</taxon>
        <taxon>Spermatophyta</taxon>
        <taxon>Magnoliopsida</taxon>
        <taxon>eudicotyledons</taxon>
        <taxon>Gunneridae</taxon>
        <taxon>Pentapetalae</taxon>
        <taxon>rosids</taxon>
        <taxon>Vitales</taxon>
        <taxon>Vitaceae</taxon>
        <taxon>Viteae</taxon>
        <taxon>Vitis</taxon>
    </lineage>
</organism>
<accession>A0A438CEL1</accession>
<dbReference type="EMBL" id="QGNW01002276">
    <property type="protein sequence ID" value="RVW21653.1"/>
    <property type="molecule type" value="Genomic_DNA"/>
</dbReference>
<evidence type="ECO:0000313" key="2">
    <source>
        <dbReference type="Proteomes" id="UP000288805"/>
    </source>
</evidence>
<name>A0A438CEL1_VITVI</name>
<dbReference type="AlphaFoldDB" id="A0A438CEL1"/>
<sequence length="145" mass="16272">MGGFDHLAHLTNYILGNNQWISHRFFYGCSRALRSGYADGYFSTLVKKGSGRECCEQIPNAAKRRGSGVYLSFSWMQMLLMLLFGLLQDTQCLALMSEFKVGTLPSTNLGSNKVCGEEHHRGVREARDCGILERHGNTRDGFVEE</sequence>
<proteinExistence type="predicted"/>